<reference evidence="1" key="1">
    <citation type="journal article" date="2015" name="Front. Microbiol.">
        <title>Combining genomic sequencing methods to explore viral diversity and reveal potential virus-host interactions.</title>
        <authorList>
            <person name="Chow C.E."/>
            <person name="Winget D.M."/>
            <person name="White R.A.III."/>
            <person name="Hallam S.J."/>
            <person name="Suttle C.A."/>
        </authorList>
    </citation>
    <scope>NUCLEOTIDE SEQUENCE</scope>
    <source>
        <strain evidence="1">Anoxic2_5</strain>
    </source>
</reference>
<organism evidence="1">
    <name type="scientific">uncultured marine virus</name>
    <dbReference type="NCBI Taxonomy" id="186617"/>
    <lineage>
        <taxon>Viruses</taxon>
        <taxon>environmental samples</taxon>
    </lineage>
</organism>
<name>A0A0F7L6D3_9VIRU</name>
<sequence length="238" mass="24812">MAADAAQGLPAAVADVERQAHPLLHGVLDLVLLTAAGVAAVEAVEVDARGHSPTTMHDVLGAHLQREEPHAVVGSREAHAHLLPEGAVVGHDGGPCQVQRPLDRDALAFLDAGRLNTADAEPSTPCGGPPLGHVLLRGHRTQVGRVPTQVDAPVRRTGLLGPVRRCEHGPLAVDDSAAATQRLGQRDVIVLQALAAGAVLDEAGRRDVAVRIVEPLQQVKPISDRSQQVGARNVLLDA</sequence>
<accession>A0A0F7L6D3</accession>
<evidence type="ECO:0000313" key="1">
    <source>
        <dbReference type="EMBL" id="AKH47062.1"/>
    </source>
</evidence>
<reference evidence="1" key="2">
    <citation type="submission" date="2015-03" db="EMBL/GenBank/DDBJ databases">
        <authorList>
            <person name="Chow C.-E.T."/>
            <person name="Winget D.M."/>
            <person name="White R.A.III."/>
            <person name="Hallam S.J."/>
            <person name="Suttle C.A."/>
        </authorList>
    </citation>
    <scope>NUCLEOTIDE SEQUENCE</scope>
    <source>
        <strain evidence="1">Anoxic2_5</strain>
    </source>
</reference>
<dbReference type="EMBL" id="KR029589">
    <property type="protein sequence ID" value="AKH47062.1"/>
    <property type="molecule type" value="Genomic_DNA"/>
</dbReference>
<protein>
    <submittedName>
        <fullName evidence="1">Uncharacterized protein</fullName>
    </submittedName>
</protein>
<proteinExistence type="predicted"/>